<feature type="non-terminal residue" evidence="1">
    <location>
        <position position="27"/>
    </location>
</feature>
<dbReference type="AlphaFoldDB" id="A0A382H493"/>
<proteinExistence type="predicted"/>
<reference evidence="1" key="1">
    <citation type="submission" date="2018-05" db="EMBL/GenBank/DDBJ databases">
        <authorList>
            <person name="Lanie J.A."/>
            <person name="Ng W.-L."/>
            <person name="Kazmierczak K.M."/>
            <person name="Andrzejewski T.M."/>
            <person name="Davidsen T.M."/>
            <person name="Wayne K.J."/>
            <person name="Tettelin H."/>
            <person name="Glass J.I."/>
            <person name="Rusch D."/>
            <person name="Podicherti R."/>
            <person name="Tsui H.-C.T."/>
            <person name="Winkler M.E."/>
        </authorList>
    </citation>
    <scope>NUCLEOTIDE SEQUENCE</scope>
</reference>
<evidence type="ECO:0000313" key="1">
    <source>
        <dbReference type="EMBL" id="SVB82090.1"/>
    </source>
</evidence>
<feature type="non-terminal residue" evidence="1">
    <location>
        <position position="1"/>
    </location>
</feature>
<protein>
    <submittedName>
        <fullName evidence="1">Uncharacterized protein</fullName>
    </submittedName>
</protein>
<gene>
    <name evidence="1" type="ORF">METZ01_LOCUS234944</name>
</gene>
<dbReference type="EMBL" id="UINC01059084">
    <property type="protein sequence ID" value="SVB82090.1"/>
    <property type="molecule type" value="Genomic_DNA"/>
</dbReference>
<name>A0A382H493_9ZZZZ</name>
<organism evidence="1">
    <name type="scientific">marine metagenome</name>
    <dbReference type="NCBI Taxonomy" id="408172"/>
    <lineage>
        <taxon>unclassified sequences</taxon>
        <taxon>metagenomes</taxon>
        <taxon>ecological metagenomes</taxon>
    </lineage>
</organism>
<sequence>MTDKRIDKATVHFQKLLQDQLARVNRI</sequence>
<accession>A0A382H493</accession>